<dbReference type="SUPFAM" id="SSF100950">
    <property type="entry name" value="NagB/RpiA/CoA transferase-like"/>
    <property type="match status" value="1"/>
</dbReference>
<dbReference type="AlphaFoldDB" id="A0A081QLJ7"/>
<organism evidence="8 9">
    <name type="scientific">Streptococcus mitis</name>
    <dbReference type="NCBI Taxonomy" id="28037"/>
    <lineage>
        <taxon>Bacteria</taxon>
        <taxon>Bacillati</taxon>
        <taxon>Bacillota</taxon>
        <taxon>Bacilli</taxon>
        <taxon>Lactobacillales</taxon>
        <taxon>Streptococcaceae</taxon>
        <taxon>Streptococcus</taxon>
        <taxon>Streptococcus mitis group</taxon>
    </lineage>
</organism>
<evidence type="ECO:0000256" key="6">
    <source>
        <dbReference type="ARBA" id="ARBA00024937"/>
    </source>
</evidence>
<evidence type="ECO:0000313" key="9">
    <source>
        <dbReference type="Proteomes" id="UP000028022"/>
    </source>
</evidence>
<reference evidence="8 9" key="1">
    <citation type="submission" date="2014-05" db="EMBL/GenBank/DDBJ databases">
        <authorList>
            <person name="Daugherty S.C."/>
            <person name="Tallon L.J."/>
            <person name="Sadzewicz L."/>
            <person name="Kilian M."/>
            <person name="Tettelin H."/>
        </authorList>
    </citation>
    <scope>NUCLEOTIDE SEQUENCE [LARGE SCALE GENOMIC DNA]</scope>
    <source>
        <strain evidence="8 9">SK608</strain>
    </source>
</reference>
<keyword evidence="4" id="KW-0238">DNA-binding</keyword>
<dbReference type="GO" id="GO:0003677">
    <property type="term" value="F:DNA binding"/>
    <property type="evidence" value="ECO:0007669"/>
    <property type="project" value="UniProtKB-KW"/>
</dbReference>
<dbReference type="InterPro" id="IPR050313">
    <property type="entry name" value="Carb_Metab_HTH_regulators"/>
</dbReference>
<dbReference type="RefSeq" id="WP_033678709.1">
    <property type="nucleotide sequence ID" value="NZ_JASHBM010000001.1"/>
</dbReference>
<dbReference type="Gene3D" id="1.10.10.10">
    <property type="entry name" value="Winged helix-like DNA-binding domain superfamily/Winged helix DNA-binding domain"/>
    <property type="match status" value="1"/>
</dbReference>
<dbReference type="SMART" id="SM00420">
    <property type="entry name" value="HTH_DEOR"/>
    <property type="match status" value="1"/>
</dbReference>
<dbReference type="Proteomes" id="UP000028022">
    <property type="component" value="Unassembled WGS sequence"/>
</dbReference>
<sequence>MIKDERVLELIEIIKKKKRIAVKELAEITFSSTSTLRRDLIFLENQGLIKRKHGYVTLSSMNTIELSHQIREGESTRQKRLIASLAKDFIRSGMCIYLDSSTTTYELCPYLSELDNLIIFTNGLHTAQTLSETVRDSSKIFITSGEVKHQSCSVINYDKENSLLDHFNIDLAFCSARGIDDQYVYEASLSQAISKKNIIDKAHETILLIDSSKFYKTGFFKINPLSKYTTFISDTLPDQKLLDAVELFDGEWVSDIQ</sequence>
<keyword evidence="5" id="KW-0804">Transcription</keyword>
<keyword evidence="3" id="KW-0805">Transcription regulation</keyword>
<dbReference type="InterPro" id="IPR036390">
    <property type="entry name" value="WH_DNA-bd_sf"/>
</dbReference>
<dbReference type="GO" id="GO:0003700">
    <property type="term" value="F:DNA-binding transcription factor activity"/>
    <property type="evidence" value="ECO:0007669"/>
    <property type="project" value="InterPro"/>
</dbReference>
<dbReference type="Gene3D" id="3.40.50.1360">
    <property type="match status" value="1"/>
</dbReference>
<dbReference type="PROSITE" id="PS51000">
    <property type="entry name" value="HTH_DEOR_2"/>
    <property type="match status" value="1"/>
</dbReference>
<dbReference type="Pfam" id="PF00455">
    <property type="entry name" value="DeoRC"/>
    <property type="match status" value="1"/>
</dbReference>
<feature type="domain" description="HTH deoR-type" evidence="7">
    <location>
        <begin position="3"/>
        <end position="58"/>
    </location>
</feature>
<dbReference type="SMART" id="SM01134">
    <property type="entry name" value="DeoRC"/>
    <property type="match status" value="1"/>
</dbReference>
<keyword evidence="2" id="KW-0678">Repressor</keyword>
<dbReference type="InterPro" id="IPR001034">
    <property type="entry name" value="DeoR_HTH"/>
</dbReference>
<dbReference type="PANTHER" id="PTHR30363:SF4">
    <property type="entry name" value="GLYCEROL-3-PHOSPHATE REGULON REPRESSOR"/>
    <property type="match status" value="1"/>
</dbReference>
<dbReference type="PANTHER" id="PTHR30363">
    <property type="entry name" value="HTH-TYPE TRANSCRIPTIONAL REGULATOR SRLR-RELATED"/>
    <property type="match status" value="1"/>
</dbReference>
<evidence type="ECO:0000256" key="5">
    <source>
        <dbReference type="ARBA" id="ARBA00023163"/>
    </source>
</evidence>
<evidence type="ECO:0000256" key="3">
    <source>
        <dbReference type="ARBA" id="ARBA00023015"/>
    </source>
</evidence>
<evidence type="ECO:0000256" key="2">
    <source>
        <dbReference type="ARBA" id="ARBA00022491"/>
    </source>
</evidence>
<comment type="function">
    <text evidence="6">Repressor of the lactose catabolism operon. Galactose-6-phosphate is the inducer.</text>
</comment>
<gene>
    <name evidence="8" type="ORF">SK608_1973</name>
</gene>
<protein>
    <recommendedName>
        <fullName evidence="1">Lactose phosphotransferase system repressor</fullName>
    </recommendedName>
</protein>
<evidence type="ECO:0000256" key="4">
    <source>
        <dbReference type="ARBA" id="ARBA00023125"/>
    </source>
</evidence>
<name>A0A081QLJ7_STRMT</name>
<evidence type="ECO:0000313" key="8">
    <source>
        <dbReference type="EMBL" id="KEQ43820.1"/>
    </source>
</evidence>
<dbReference type="InterPro" id="IPR014036">
    <property type="entry name" value="DeoR-like_C"/>
</dbReference>
<comment type="caution">
    <text evidence="8">The sequence shown here is derived from an EMBL/GenBank/DDBJ whole genome shotgun (WGS) entry which is preliminary data.</text>
</comment>
<dbReference type="InterPro" id="IPR036388">
    <property type="entry name" value="WH-like_DNA-bd_sf"/>
</dbReference>
<dbReference type="EMBL" id="JPFZ01000014">
    <property type="protein sequence ID" value="KEQ43820.1"/>
    <property type="molecule type" value="Genomic_DNA"/>
</dbReference>
<proteinExistence type="predicted"/>
<dbReference type="Pfam" id="PF08220">
    <property type="entry name" value="HTH_DeoR"/>
    <property type="match status" value="1"/>
</dbReference>
<evidence type="ECO:0000256" key="1">
    <source>
        <dbReference type="ARBA" id="ARBA00021390"/>
    </source>
</evidence>
<evidence type="ECO:0000259" key="7">
    <source>
        <dbReference type="PROSITE" id="PS51000"/>
    </source>
</evidence>
<dbReference type="PROSITE" id="PS00894">
    <property type="entry name" value="HTH_DEOR_1"/>
    <property type="match status" value="1"/>
</dbReference>
<accession>A0A081QLJ7</accession>
<dbReference type="InterPro" id="IPR037171">
    <property type="entry name" value="NagB/RpiA_transferase-like"/>
</dbReference>
<dbReference type="SUPFAM" id="SSF46785">
    <property type="entry name" value="Winged helix' DNA-binding domain"/>
    <property type="match status" value="1"/>
</dbReference>
<dbReference type="InterPro" id="IPR018356">
    <property type="entry name" value="Tscrpt_reg_HTH_DeoR_CS"/>
</dbReference>